<dbReference type="GO" id="GO:0043190">
    <property type="term" value="C:ATP-binding cassette (ABC) transporter complex"/>
    <property type="evidence" value="ECO:0007669"/>
    <property type="project" value="InterPro"/>
</dbReference>
<dbReference type="EMBL" id="QJJQ01000017">
    <property type="protein sequence ID" value="PXW82637.1"/>
    <property type="molecule type" value="Genomic_DNA"/>
</dbReference>
<dbReference type="InterPro" id="IPR000914">
    <property type="entry name" value="SBP_5_dom"/>
</dbReference>
<feature type="domain" description="Solute-binding protein family 5" evidence="6">
    <location>
        <begin position="94"/>
        <end position="459"/>
    </location>
</feature>
<dbReference type="Gene3D" id="3.90.76.10">
    <property type="entry name" value="Dipeptide-binding Protein, Domain 1"/>
    <property type="match status" value="1"/>
</dbReference>
<name>A0A2V3VLF4_9BACI</name>
<evidence type="ECO:0000256" key="3">
    <source>
        <dbReference type="ARBA" id="ARBA00022729"/>
    </source>
</evidence>
<organism evidence="7 8">
    <name type="scientific">Pseudogracilibacillus auburnensis</name>
    <dbReference type="NCBI Taxonomy" id="1494959"/>
    <lineage>
        <taxon>Bacteria</taxon>
        <taxon>Bacillati</taxon>
        <taxon>Bacillota</taxon>
        <taxon>Bacilli</taxon>
        <taxon>Bacillales</taxon>
        <taxon>Bacillaceae</taxon>
        <taxon>Pseudogracilibacillus</taxon>
    </lineage>
</organism>
<dbReference type="GO" id="GO:0015833">
    <property type="term" value="P:peptide transport"/>
    <property type="evidence" value="ECO:0007669"/>
    <property type="project" value="TreeGrafter"/>
</dbReference>
<proteinExistence type="inferred from homology"/>
<dbReference type="AlphaFoldDB" id="A0A2V3VLF4"/>
<keyword evidence="3 5" id="KW-0732">Signal</keyword>
<protein>
    <submittedName>
        <fullName evidence="7">Peptide/nickel transport system substrate-binding protein</fullName>
    </submittedName>
</protein>
<dbReference type="Proteomes" id="UP000247978">
    <property type="component" value="Unassembled WGS sequence"/>
</dbReference>
<dbReference type="SUPFAM" id="SSF53850">
    <property type="entry name" value="Periplasmic binding protein-like II"/>
    <property type="match status" value="1"/>
</dbReference>
<dbReference type="CDD" id="cd08514">
    <property type="entry name" value="PBP2_AppA_like"/>
    <property type="match status" value="1"/>
</dbReference>
<evidence type="ECO:0000313" key="7">
    <source>
        <dbReference type="EMBL" id="PXW82637.1"/>
    </source>
</evidence>
<dbReference type="PIRSF" id="PIRSF002741">
    <property type="entry name" value="MppA"/>
    <property type="match status" value="1"/>
</dbReference>
<evidence type="ECO:0000256" key="5">
    <source>
        <dbReference type="SAM" id="SignalP"/>
    </source>
</evidence>
<dbReference type="Gene3D" id="3.10.105.10">
    <property type="entry name" value="Dipeptide-binding Protein, Domain 3"/>
    <property type="match status" value="1"/>
</dbReference>
<dbReference type="Gene3D" id="3.40.190.10">
    <property type="entry name" value="Periplasmic binding protein-like II"/>
    <property type="match status" value="1"/>
</dbReference>
<reference evidence="7 8" key="1">
    <citation type="submission" date="2018-05" db="EMBL/GenBank/DDBJ databases">
        <title>Genomic Encyclopedia of Type Strains, Phase IV (KMG-IV): sequencing the most valuable type-strain genomes for metagenomic binning, comparative biology and taxonomic classification.</title>
        <authorList>
            <person name="Goeker M."/>
        </authorList>
    </citation>
    <scope>NUCLEOTIDE SEQUENCE [LARGE SCALE GENOMIC DNA]</scope>
    <source>
        <strain evidence="7 8">DSM 28556</strain>
    </source>
</reference>
<feature type="region of interest" description="Disordered" evidence="4">
    <location>
        <begin position="25"/>
        <end position="52"/>
    </location>
</feature>
<dbReference type="GO" id="GO:0042597">
    <property type="term" value="C:periplasmic space"/>
    <property type="evidence" value="ECO:0007669"/>
    <property type="project" value="UniProtKB-ARBA"/>
</dbReference>
<evidence type="ECO:0000256" key="2">
    <source>
        <dbReference type="ARBA" id="ARBA00022448"/>
    </source>
</evidence>
<dbReference type="PANTHER" id="PTHR30290">
    <property type="entry name" value="PERIPLASMIC BINDING COMPONENT OF ABC TRANSPORTER"/>
    <property type="match status" value="1"/>
</dbReference>
<comment type="caution">
    <text evidence="7">The sequence shown here is derived from an EMBL/GenBank/DDBJ whole genome shotgun (WGS) entry which is preliminary data.</text>
</comment>
<sequence>MFKKSSLFLVSLLLIFLVAACTSGGSSTTVDNSNSSDGNTGTDSSESADSSNLIIGTTSAPTLFNPFYSTDTSSMAIEGFIFSTMITVDRDFNPEGDLAKDWEVSDDGKSWTFHLHEGVKWHDGEDLTADDVVFTYNIPINKEYDGPRAYTYKDIESVTKIDDYTVKFRLNQPSAAFLPIAMQAGILPEHILGDVPITELGEHEFNTKSPIGSGPYAFDKWADGEYIKLEAFDDYHHGRPKIDTLTYKIVPDSNALMAQLQAGDINYTGVASEHVELANELSEDGIIKLQSGENNAWEYIIWNLRDPLFQDLKVRQALSHGLDKEAIIEAVVYGQGTVAHAPGSPANWAYNPDTIKYEYNPERAKELLSEAGWVEGSNGILEKDGENFSFTIKTSQGESREKIAEVAQQQYAALGIEVDIEVMEWSAFVEDTGPPNWNFDAQVSGMSIGSDPDPTYFWHSSEIEAGLNYSAYSNPKVDELLDKQITILDQDERYELIKEADAIVAEELPVTFLYYPFGHLAHAPNLNGPVINAANSYYKLHEWYFE</sequence>
<dbReference type="PROSITE" id="PS51257">
    <property type="entry name" value="PROKAR_LIPOPROTEIN"/>
    <property type="match status" value="1"/>
</dbReference>
<dbReference type="PANTHER" id="PTHR30290:SF9">
    <property type="entry name" value="OLIGOPEPTIDE-BINDING PROTEIN APPA"/>
    <property type="match status" value="1"/>
</dbReference>
<dbReference type="FunFam" id="3.10.105.10:FF:000006">
    <property type="entry name" value="Peptide ABC transporter substrate-binding protein"/>
    <property type="match status" value="1"/>
</dbReference>
<evidence type="ECO:0000256" key="1">
    <source>
        <dbReference type="ARBA" id="ARBA00005695"/>
    </source>
</evidence>
<feature type="chain" id="PRO_5038391348" evidence="5">
    <location>
        <begin position="21"/>
        <end position="546"/>
    </location>
</feature>
<comment type="similarity">
    <text evidence="1">Belongs to the bacterial solute-binding protein 5 family.</text>
</comment>
<dbReference type="InterPro" id="IPR039424">
    <property type="entry name" value="SBP_5"/>
</dbReference>
<evidence type="ECO:0000313" key="8">
    <source>
        <dbReference type="Proteomes" id="UP000247978"/>
    </source>
</evidence>
<dbReference type="GO" id="GO:1904680">
    <property type="term" value="F:peptide transmembrane transporter activity"/>
    <property type="evidence" value="ECO:0007669"/>
    <property type="project" value="TreeGrafter"/>
</dbReference>
<dbReference type="Pfam" id="PF00496">
    <property type="entry name" value="SBP_bac_5"/>
    <property type="match status" value="1"/>
</dbReference>
<gene>
    <name evidence="7" type="ORF">DFR56_11775</name>
</gene>
<dbReference type="RefSeq" id="WP_110397024.1">
    <property type="nucleotide sequence ID" value="NZ_JBHUHB010000001.1"/>
</dbReference>
<accession>A0A2V3VLF4</accession>
<keyword evidence="2" id="KW-0813">Transport</keyword>
<evidence type="ECO:0000259" key="6">
    <source>
        <dbReference type="Pfam" id="PF00496"/>
    </source>
</evidence>
<dbReference type="InterPro" id="IPR030678">
    <property type="entry name" value="Peptide/Ni-bd"/>
</dbReference>
<feature type="compositionally biased region" description="Low complexity" evidence="4">
    <location>
        <begin position="25"/>
        <end position="45"/>
    </location>
</feature>
<dbReference type="OrthoDB" id="9796817at2"/>
<feature type="signal peptide" evidence="5">
    <location>
        <begin position="1"/>
        <end position="20"/>
    </location>
</feature>
<evidence type="ECO:0000256" key="4">
    <source>
        <dbReference type="SAM" id="MobiDB-lite"/>
    </source>
</evidence>
<keyword evidence="8" id="KW-1185">Reference proteome</keyword>